<organism evidence="1">
    <name type="scientific">Jonesiaceae bacterium BS-20</name>
    <dbReference type="NCBI Taxonomy" id="3120821"/>
    <lineage>
        <taxon>Bacteria</taxon>
        <taxon>Bacillati</taxon>
        <taxon>Actinomycetota</taxon>
        <taxon>Actinomycetes</taxon>
        <taxon>Micrococcales</taxon>
        <taxon>Jonesiaceae</taxon>
    </lineage>
</organism>
<gene>
    <name evidence="1" type="ORF">V5R04_14370</name>
</gene>
<dbReference type="AlphaFoldDB" id="A0AAU7DVZ9"/>
<sequence>MDQEQQALGALAESDIHVFCAKSALRGSGQVQWVSTNAQRYLELVDGLAEEVSALDSDINALRSLTMDFFAQLPQECLAVIW</sequence>
<dbReference type="EMBL" id="CP146203">
    <property type="protein sequence ID" value="XBH21378.1"/>
    <property type="molecule type" value="Genomic_DNA"/>
</dbReference>
<accession>A0AAU7DVZ9</accession>
<name>A0AAU7DVZ9_9MICO</name>
<proteinExistence type="predicted"/>
<reference evidence="1" key="1">
    <citation type="submission" date="2024-02" db="EMBL/GenBank/DDBJ databases">
        <title>Tomenella chthoni gen. nov. sp. nov., a member of the family Jonesiaceae isolated from bat guano.</title>
        <authorList>
            <person name="Miller S.L."/>
            <person name="King J."/>
            <person name="Sankaranarayanan K."/>
            <person name="Lawson P.A."/>
        </authorList>
    </citation>
    <scope>NUCLEOTIDE SEQUENCE</scope>
    <source>
        <strain evidence="1">BS-20</strain>
    </source>
</reference>
<protein>
    <submittedName>
        <fullName evidence="1">Uncharacterized protein</fullName>
    </submittedName>
</protein>
<evidence type="ECO:0000313" key="1">
    <source>
        <dbReference type="EMBL" id="XBH21378.1"/>
    </source>
</evidence>